<protein>
    <submittedName>
        <fullName evidence="1">Uncharacterized protein</fullName>
    </submittedName>
</protein>
<organism evidence="1">
    <name type="scientific">Dichomitus squalens</name>
    <dbReference type="NCBI Taxonomy" id="114155"/>
    <lineage>
        <taxon>Eukaryota</taxon>
        <taxon>Fungi</taxon>
        <taxon>Dikarya</taxon>
        <taxon>Basidiomycota</taxon>
        <taxon>Agaricomycotina</taxon>
        <taxon>Agaricomycetes</taxon>
        <taxon>Polyporales</taxon>
        <taxon>Polyporaceae</taxon>
        <taxon>Dichomitus</taxon>
    </lineage>
</organism>
<accession>A0A4Q9MMD5</accession>
<name>A0A4Q9MMD5_9APHY</name>
<evidence type="ECO:0000313" key="1">
    <source>
        <dbReference type="EMBL" id="TBU28247.1"/>
    </source>
</evidence>
<gene>
    <name evidence="1" type="ORF">BD311DRAFT_330179</name>
</gene>
<dbReference type="Proteomes" id="UP000292957">
    <property type="component" value="Unassembled WGS sequence"/>
</dbReference>
<dbReference type="AlphaFoldDB" id="A0A4Q9MMD5"/>
<dbReference type="EMBL" id="ML143423">
    <property type="protein sequence ID" value="TBU28247.1"/>
    <property type="molecule type" value="Genomic_DNA"/>
</dbReference>
<proteinExistence type="predicted"/>
<reference evidence="1" key="1">
    <citation type="submission" date="2019-01" db="EMBL/GenBank/DDBJ databases">
        <title>Draft genome sequences of three monokaryotic isolates of the white-rot basidiomycete fungus Dichomitus squalens.</title>
        <authorList>
            <consortium name="DOE Joint Genome Institute"/>
            <person name="Lopez S.C."/>
            <person name="Andreopoulos B."/>
            <person name="Pangilinan J."/>
            <person name="Lipzen A."/>
            <person name="Riley R."/>
            <person name="Ahrendt S."/>
            <person name="Ng V."/>
            <person name="Barry K."/>
            <person name="Daum C."/>
            <person name="Grigoriev I.V."/>
            <person name="Hilden K.S."/>
            <person name="Makela M.R."/>
            <person name="de Vries R.P."/>
        </authorList>
    </citation>
    <scope>NUCLEOTIDE SEQUENCE [LARGE SCALE GENOMIC DNA]</scope>
    <source>
        <strain evidence="1">OM18370.1</strain>
    </source>
</reference>
<sequence>MFVAGPIRGCSLICRIQRELTPWKRDHAGAGDEEEGNTWDTVVSLEGNSGGGSRLWCCRYVDPICLIDQCMPIVVRTTAGFFARCIGDAGPGIGRTRSGEAASEIRQYTAVCPCMSTRAISWASSDTYVSARRLKFKLDSGAEERLGIGPLVLTSSDFQRGVV</sequence>